<name>A0AA38NWG4_9AGAR</name>
<evidence type="ECO:0000313" key="3">
    <source>
        <dbReference type="EMBL" id="KAJ3831909.1"/>
    </source>
</evidence>
<proteinExistence type="predicted"/>
<dbReference type="AlphaFoldDB" id="A0AA38NWG4"/>
<feature type="compositionally biased region" description="Polar residues" evidence="1">
    <location>
        <begin position="242"/>
        <end position="251"/>
    </location>
</feature>
<evidence type="ECO:0000259" key="2">
    <source>
        <dbReference type="Pfam" id="PF17800"/>
    </source>
</evidence>
<protein>
    <recommendedName>
        <fullName evidence="2">Nucleoplasmin-like domain-containing protein</fullName>
    </recommendedName>
</protein>
<evidence type="ECO:0000256" key="1">
    <source>
        <dbReference type="SAM" id="MobiDB-lite"/>
    </source>
</evidence>
<feature type="compositionally biased region" description="Polar residues" evidence="1">
    <location>
        <begin position="272"/>
        <end position="284"/>
    </location>
</feature>
<comment type="caution">
    <text evidence="3">The sequence shown here is derived from an EMBL/GenBank/DDBJ whole genome shotgun (WGS) entry which is preliminary data.</text>
</comment>
<dbReference type="Proteomes" id="UP001163846">
    <property type="component" value="Unassembled WGS sequence"/>
</dbReference>
<gene>
    <name evidence="3" type="ORF">F5878DRAFT_647228</name>
</gene>
<dbReference type="Pfam" id="PF17800">
    <property type="entry name" value="NPL"/>
    <property type="match status" value="1"/>
</dbReference>
<sequence length="309" mass="33810">MHGVVKMVIVQTSFVSKALLRYTLSMQEFWASNLAPGASVEITPSHPLHLSNVSVAFDFSDAFVPTSLVLSVVLADRCMSPRYTIATLIAGQSNTKRIDVRLDHGVRYVLTVHGPNALSIFGYHIQLPDIIWSAPLTSANDMAPPSVIPCDAVNNPRLTSPLPLASHSAVAENVHPLHAVNSDANVMSSRAMKSPGYHHRHVNPSLRNTVPNYNQIQASKRVKTGDWTFANRYPSTEDDSNQQDGLITQETNNHKRKSTTDSGSHRPGAMSGANQPTGPSQFSQFRFPMINMHPIQNSTRTPSAGEKRS</sequence>
<dbReference type="Gene3D" id="2.60.120.340">
    <property type="entry name" value="Nucleoplasmin core domain"/>
    <property type="match status" value="1"/>
</dbReference>
<keyword evidence="4" id="KW-1185">Reference proteome</keyword>
<accession>A0AA38NWG4</accession>
<reference evidence="3" key="1">
    <citation type="submission" date="2022-08" db="EMBL/GenBank/DDBJ databases">
        <authorList>
            <consortium name="DOE Joint Genome Institute"/>
            <person name="Min B."/>
            <person name="Riley R."/>
            <person name="Sierra-Patev S."/>
            <person name="Naranjo-Ortiz M."/>
            <person name="Looney B."/>
            <person name="Konkel Z."/>
            <person name="Slot J.C."/>
            <person name="Sakamoto Y."/>
            <person name="Steenwyk J.L."/>
            <person name="Rokas A."/>
            <person name="Carro J."/>
            <person name="Camarero S."/>
            <person name="Ferreira P."/>
            <person name="Molpeceres G."/>
            <person name="Ruiz-Duenas F.J."/>
            <person name="Serrano A."/>
            <person name="Henrissat B."/>
            <person name="Drula E."/>
            <person name="Hughes K.W."/>
            <person name="Mata J.L."/>
            <person name="Ishikawa N.K."/>
            <person name="Vargas-Isla R."/>
            <person name="Ushijima S."/>
            <person name="Smith C.A."/>
            <person name="Ahrendt S."/>
            <person name="Andreopoulos W."/>
            <person name="He G."/>
            <person name="Labutti K."/>
            <person name="Lipzen A."/>
            <person name="Ng V."/>
            <person name="Sandor L."/>
            <person name="Barry K."/>
            <person name="Martinez A.T."/>
            <person name="Xiao Y."/>
            <person name="Gibbons J.G."/>
            <person name="Terashima K."/>
            <person name="Hibbett D.S."/>
            <person name="Grigoriev I.V."/>
        </authorList>
    </citation>
    <scope>NUCLEOTIDE SEQUENCE</scope>
    <source>
        <strain evidence="3">TFB9207</strain>
    </source>
</reference>
<dbReference type="InterPro" id="IPR041232">
    <property type="entry name" value="NPL"/>
</dbReference>
<feature type="region of interest" description="Disordered" evidence="1">
    <location>
        <begin position="217"/>
        <end position="284"/>
    </location>
</feature>
<evidence type="ECO:0000313" key="4">
    <source>
        <dbReference type="Proteomes" id="UP001163846"/>
    </source>
</evidence>
<dbReference type="EMBL" id="MU807163">
    <property type="protein sequence ID" value="KAJ3831909.1"/>
    <property type="molecule type" value="Genomic_DNA"/>
</dbReference>
<organism evidence="3 4">
    <name type="scientific">Lentinula raphanica</name>
    <dbReference type="NCBI Taxonomy" id="153919"/>
    <lineage>
        <taxon>Eukaryota</taxon>
        <taxon>Fungi</taxon>
        <taxon>Dikarya</taxon>
        <taxon>Basidiomycota</taxon>
        <taxon>Agaricomycotina</taxon>
        <taxon>Agaricomycetes</taxon>
        <taxon>Agaricomycetidae</taxon>
        <taxon>Agaricales</taxon>
        <taxon>Marasmiineae</taxon>
        <taxon>Omphalotaceae</taxon>
        <taxon>Lentinula</taxon>
    </lineage>
</organism>
<feature type="domain" description="Nucleoplasmin-like" evidence="2">
    <location>
        <begin position="29"/>
        <end position="125"/>
    </location>
</feature>